<dbReference type="Proteomes" id="UP000190648">
    <property type="component" value="Unassembled WGS sequence"/>
</dbReference>
<protein>
    <submittedName>
        <fullName evidence="2">Uncharacterized protein</fullName>
    </submittedName>
</protein>
<feature type="compositionally biased region" description="Low complexity" evidence="1">
    <location>
        <begin position="11"/>
        <end position="21"/>
    </location>
</feature>
<keyword evidence="3" id="KW-1185">Reference proteome</keyword>
<feature type="compositionally biased region" description="Basic residues" evidence="1">
    <location>
        <begin position="25"/>
        <end position="34"/>
    </location>
</feature>
<dbReference type="EMBL" id="LSYS01006437">
    <property type="protein sequence ID" value="OPJ75319.1"/>
    <property type="molecule type" value="Genomic_DNA"/>
</dbReference>
<comment type="caution">
    <text evidence="2">The sequence shown here is derived from an EMBL/GenBank/DDBJ whole genome shotgun (WGS) entry which is preliminary data.</text>
</comment>
<sequence length="67" mass="7916">MYTTYVEVSFKKQYQKPTKQTKPPPTKKPHKKTQPKPNQNPLHKQTTKPRQNRQKRTYGGVLPERGL</sequence>
<reference evidence="2 3" key="1">
    <citation type="submission" date="2016-02" db="EMBL/GenBank/DDBJ databases">
        <title>Band-tailed pigeon sequencing and assembly.</title>
        <authorList>
            <person name="Soares A.E."/>
            <person name="Novak B.J."/>
            <person name="Rice E.S."/>
            <person name="O'Connell B."/>
            <person name="Chang D."/>
            <person name="Weber S."/>
            <person name="Shapiro B."/>
        </authorList>
    </citation>
    <scope>NUCLEOTIDE SEQUENCE [LARGE SCALE GENOMIC DNA]</scope>
    <source>
        <strain evidence="2">BTP2013</strain>
        <tissue evidence="2">Blood</tissue>
    </source>
</reference>
<gene>
    <name evidence="2" type="ORF">AV530_007824</name>
</gene>
<proteinExistence type="predicted"/>
<name>A0A1V4JSX9_PATFA</name>
<dbReference type="AlphaFoldDB" id="A0A1V4JSX9"/>
<evidence type="ECO:0000313" key="2">
    <source>
        <dbReference type="EMBL" id="OPJ75319.1"/>
    </source>
</evidence>
<feature type="region of interest" description="Disordered" evidence="1">
    <location>
        <begin position="1"/>
        <end position="67"/>
    </location>
</feature>
<organism evidence="2 3">
    <name type="scientific">Patagioenas fasciata monilis</name>
    <dbReference type="NCBI Taxonomy" id="372326"/>
    <lineage>
        <taxon>Eukaryota</taxon>
        <taxon>Metazoa</taxon>
        <taxon>Chordata</taxon>
        <taxon>Craniata</taxon>
        <taxon>Vertebrata</taxon>
        <taxon>Euteleostomi</taxon>
        <taxon>Archelosauria</taxon>
        <taxon>Archosauria</taxon>
        <taxon>Dinosauria</taxon>
        <taxon>Saurischia</taxon>
        <taxon>Theropoda</taxon>
        <taxon>Coelurosauria</taxon>
        <taxon>Aves</taxon>
        <taxon>Neognathae</taxon>
        <taxon>Neoaves</taxon>
        <taxon>Columbimorphae</taxon>
        <taxon>Columbiformes</taxon>
        <taxon>Columbidae</taxon>
        <taxon>Patagioenas</taxon>
    </lineage>
</organism>
<feature type="compositionally biased region" description="Basic residues" evidence="1">
    <location>
        <begin position="45"/>
        <end position="56"/>
    </location>
</feature>
<accession>A0A1V4JSX9</accession>
<evidence type="ECO:0000313" key="3">
    <source>
        <dbReference type="Proteomes" id="UP000190648"/>
    </source>
</evidence>
<evidence type="ECO:0000256" key="1">
    <source>
        <dbReference type="SAM" id="MobiDB-lite"/>
    </source>
</evidence>